<evidence type="ECO:0000259" key="15">
    <source>
        <dbReference type="Pfam" id="PF00850"/>
    </source>
</evidence>
<evidence type="ECO:0000256" key="11">
    <source>
        <dbReference type="PIRSR" id="PIRSR037913-1"/>
    </source>
</evidence>
<feature type="domain" description="Histone deacetylase" evidence="15">
    <location>
        <begin position="22"/>
        <end position="310"/>
    </location>
</feature>
<comment type="similarity">
    <text evidence="9 10">Belongs to the histone deacetylase family. HD Type 1 subfamily.</text>
</comment>
<evidence type="ECO:0000256" key="8">
    <source>
        <dbReference type="ARBA" id="ARBA00023242"/>
    </source>
</evidence>
<feature type="binding site" evidence="13">
    <location>
        <position position="258"/>
    </location>
    <ligand>
        <name>a divalent metal cation</name>
        <dbReference type="ChEBI" id="CHEBI:60240"/>
    </ligand>
</feature>
<accession>A0A9P6H1Y7</accession>
<dbReference type="PANTHER" id="PTHR10625:SF10">
    <property type="entry name" value="HISTONE DEACETYLASE HDAC1"/>
    <property type="match status" value="1"/>
</dbReference>
<evidence type="ECO:0000256" key="9">
    <source>
        <dbReference type="ARBA" id="ARBA00061569"/>
    </source>
</evidence>
<dbReference type="EMBL" id="SBJO01000003">
    <property type="protein sequence ID" value="KAF9764963.1"/>
    <property type="molecule type" value="Genomic_DNA"/>
</dbReference>
<evidence type="ECO:0000256" key="4">
    <source>
        <dbReference type="ARBA" id="ARBA00022801"/>
    </source>
</evidence>
<dbReference type="InterPro" id="IPR023696">
    <property type="entry name" value="Ureohydrolase_dom_sf"/>
</dbReference>
<dbReference type="Gene3D" id="3.40.800.20">
    <property type="entry name" value="Histone deacetylase domain"/>
    <property type="match status" value="1"/>
</dbReference>
<sequence>MTSNIVYLYDPEIGTYFYAPNHPMKPLRVRMTHTLVVNYGLHRKMDILKPYLASYKQLTNFHSVDYVNFLASVTNENAEEIINDLTKFNIKEDCPVFPGLYDYCRLTAGGTILASHKINSGKYDVAINWSGGLHHAKRSEASGFCYVNDIVLGILELLKVHSRVLYIDIDVHHGDGVEEAFYTTDRVMTVSFHKYGDYFPGTGMLGDVGLGKGKHYAVNVPLKNGINDETYIPLFKSVIRRVIDVYSPGAIVLQCGADSLSGDKLGCFNLSHIGHSECVRYVKSFNIPTILLGGGGYTIGNVSKAWTCDTAAVLGEDISKDLPYNEFIEYFGPTFKIEVPISNMENDNTPEYIEQLIEKITENLRNVSCSPSVQMISTPAPFVEDESDYEDLYHKIKNDHNRESDDYRDVREDDDSDL</sequence>
<dbReference type="PIRSF" id="PIRSF037913">
    <property type="entry name" value="His_deacetylse_1"/>
    <property type="match status" value="1"/>
</dbReference>
<feature type="region of interest" description="Disordered" evidence="14">
    <location>
        <begin position="396"/>
        <end position="418"/>
    </location>
</feature>
<dbReference type="SUPFAM" id="SSF52768">
    <property type="entry name" value="Arginase/deacetylase"/>
    <property type="match status" value="1"/>
</dbReference>
<dbReference type="AlphaFoldDB" id="A0A9P6H1Y7"/>
<keyword evidence="3" id="KW-0678">Repressor</keyword>
<dbReference type="EC" id="3.5.1.98" evidence="2 10"/>
<dbReference type="CDD" id="cd09991">
    <property type="entry name" value="HDAC_classI"/>
    <property type="match status" value="1"/>
</dbReference>
<feature type="active site" description="Proton acceptor" evidence="11">
    <location>
        <position position="135"/>
    </location>
</feature>
<evidence type="ECO:0000256" key="12">
    <source>
        <dbReference type="PIRSR" id="PIRSR037913-2"/>
    </source>
</evidence>
<feature type="compositionally biased region" description="Basic and acidic residues" evidence="14">
    <location>
        <begin position="396"/>
        <end position="411"/>
    </location>
</feature>
<dbReference type="GO" id="GO:0141221">
    <property type="term" value="F:histone deacetylase activity, hydrolytic mechanism"/>
    <property type="evidence" value="ECO:0007669"/>
    <property type="project" value="UniProtKB-EC"/>
</dbReference>
<comment type="catalytic activity">
    <reaction evidence="10">
        <text>N(6)-acetyl-L-lysyl-[histone] + H2O = L-lysyl-[histone] + acetate</text>
        <dbReference type="Rhea" id="RHEA:58196"/>
        <dbReference type="Rhea" id="RHEA-COMP:9845"/>
        <dbReference type="Rhea" id="RHEA-COMP:11338"/>
        <dbReference type="ChEBI" id="CHEBI:15377"/>
        <dbReference type="ChEBI" id="CHEBI:29969"/>
        <dbReference type="ChEBI" id="CHEBI:30089"/>
        <dbReference type="ChEBI" id="CHEBI:61930"/>
        <dbReference type="EC" id="3.5.1.98"/>
    </reaction>
</comment>
<dbReference type="GO" id="GO:0032221">
    <property type="term" value="C:Rpd3S complex"/>
    <property type="evidence" value="ECO:0007669"/>
    <property type="project" value="UniProtKB-ARBA"/>
</dbReference>
<feature type="binding site" evidence="13">
    <location>
        <position position="172"/>
    </location>
    <ligand>
        <name>a divalent metal cation</name>
        <dbReference type="ChEBI" id="CHEBI:60240"/>
    </ligand>
</feature>
<comment type="subcellular location">
    <subcellularLocation>
        <location evidence="1 10">Nucleus</location>
    </subcellularLocation>
</comment>
<evidence type="ECO:0000256" key="5">
    <source>
        <dbReference type="ARBA" id="ARBA00022853"/>
    </source>
</evidence>
<dbReference type="GO" id="GO:0046872">
    <property type="term" value="F:metal ion binding"/>
    <property type="evidence" value="ECO:0007669"/>
    <property type="project" value="UniProtKB-KW"/>
</dbReference>
<dbReference type="InterPro" id="IPR037138">
    <property type="entry name" value="His_deacetylse_dom_sf"/>
</dbReference>
<evidence type="ECO:0000313" key="16">
    <source>
        <dbReference type="EMBL" id="KAF9764963.1"/>
    </source>
</evidence>
<proteinExistence type="inferred from homology"/>
<reference evidence="16 17" key="1">
    <citation type="journal article" date="2020" name="Genome Biol. Evol.">
        <title>Comparative genomics of strictly vertically transmitted, feminizing microsporidia endosymbionts of amphipod crustaceans.</title>
        <authorList>
            <person name="Cormier A."/>
            <person name="Chebbi M.A."/>
            <person name="Giraud I."/>
            <person name="Wattier R."/>
            <person name="Teixeira M."/>
            <person name="Gilbert C."/>
            <person name="Rigaud T."/>
            <person name="Cordaux R."/>
        </authorList>
    </citation>
    <scope>NUCLEOTIDE SEQUENCE [LARGE SCALE GENOMIC DNA]</scope>
    <source>
        <strain evidence="16 17">Ou3-Ou53</strain>
    </source>
</reference>
<keyword evidence="4 10" id="KW-0378">Hydrolase</keyword>
<evidence type="ECO:0000256" key="13">
    <source>
        <dbReference type="PIRSR" id="PIRSR037913-3"/>
    </source>
</evidence>
<gene>
    <name evidence="16" type="primary">HDAC1</name>
    <name evidence="16" type="ORF">NGRA_0109</name>
</gene>
<evidence type="ECO:0000256" key="14">
    <source>
        <dbReference type="SAM" id="MobiDB-lite"/>
    </source>
</evidence>
<dbReference type="OrthoDB" id="1918432at2759"/>
<evidence type="ECO:0000256" key="6">
    <source>
        <dbReference type="ARBA" id="ARBA00023015"/>
    </source>
</evidence>
<keyword evidence="5 10" id="KW-0156">Chromatin regulator</keyword>
<evidence type="ECO:0000256" key="1">
    <source>
        <dbReference type="ARBA" id="ARBA00004123"/>
    </source>
</evidence>
<keyword evidence="7 10" id="KW-0804">Transcription</keyword>
<dbReference type="FunFam" id="3.40.800.20:FF:000001">
    <property type="entry name" value="Histone deacetylase"/>
    <property type="match status" value="1"/>
</dbReference>
<feature type="binding site" evidence="12">
    <location>
        <position position="297"/>
    </location>
    <ligand>
        <name>substrate</name>
    </ligand>
</feature>
<keyword evidence="17" id="KW-1185">Reference proteome</keyword>
<dbReference type="InterPro" id="IPR000286">
    <property type="entry name" value="HDACs"/>
</dbReference>
<name>A0A9P6H1Y7_9MICR</name>
<feature type="binding site" evidence="12">
    <location>
        <position position="143"/>
    </location>
    <ligand>
        <name>substrate</name>
    </ligand>
</feature>
<evidence type="ECO:0000256" key="2">
    <source>
        <dbReference type="ARBA" id="ARBA00012111"/>
    </source>
</evidence>
<dbReference type="PANTHER" id="PTHR10625">
    <property type="entry name" value="HISTONE DEACETYLASE HDAC1-RELATED"/>
    <property type="match status" value="1"/>
</dbReference>
<dbReference type="PRINTS" id="PR01271">
    <property type="entry name" value="HISDACETLASE"/>
</dbReference>
<protein>
    <recommendedName>
        <fullName evidence="2 10">Histone deacetylase</fullName>
        <ecNumber evidence="2 10">3.5.1.98</ecNumber>
    </recommendedName>
</protein>
<keyword evidence="13" id="KW-0479">Metal-binding</keyword>
<feature type="binding site" evidence="12">
    <location>
        <position position="93"/>
    </location>
    <ligand>
        <name>substrate</name>
    </ligand>
</feature>
<dbReference type="GO" id="GO:0040029">
    <property type="term" value="P:epigenetic regulation of gene expression"/>
    <property type="evidence" value="ECO:0007669"/>
    <property type="project" value="TreeGrafter"/>
</dbReference>
<dbReference type="Pfam" id="PF00850">
    <property type="entry name" value="Hist_deacetyl"/>
    <property type="match status" value="1"/>
</dbReference>
<keyword evidence="6 10" id="KW-0805">Transcription regulation</keyword>
<organism evidence="16 17">
    <name type="scientific">Nosema granulosis</name>
    <dbReference type="NCBI Taxonomy" id="83296"/>
    <lineage>
        <taxon>Eukaryota</taxon>
        <taxon>Fungi</taxon>
        <taxon>Fungi incertae sedis</taxon>
        <taxon>Microsporidia</taxon>
        <taxon>Nosematidae</taxon>
        <taxon>Nosema</taxon>
    </lineage>
</organism>
<keyword evidence="8 10" id="KW-0539">Nucleus</keyword>
<evidence type="ECO:0000256" key="10">
    <source>
        <dbReference type="PIRNR" id="PIRNR037913"/>
    </source>
</evidence>
<evidence type="ECO:0000256" key="7">
    <source>
        <dbReference type="ARBA" id="ARBA00023163"/>
    </source>
</evidence>
<dbReference type="PRINTS" id="PR01270">
    <property type="entry name" value="HDASUPER"/>
</dbReference>
<feature type="binding site" evidence="13">
    <location>
        <position position="170"/>
    </location>
    <ligand>
        <name>a divalent metal cation</name>
        <dbReference type="ChEBI" id="CHEBI:60240"/>
    </ligand>
</feature>
<comment type="caution">
    <text evidence="16">The sequence shown here is derived from an EMBL/GenBank/DDBJ whole genome shotgun (WGS) entry which is preliminary data.</text>
</comment>
<evidence type="ECO:0000313" key="17">
    <source>
        <dbReference type="Proteomes" id="UP000740883"/>
    </source>
</evidence>
<dbReference type="Proteomes" id="UP000740883">
    <property type="component" value="Unassembled WGS sequence"/>
</dbReference>
<dbReference type="InterPro" id="IPR003084">
    <property type="entry name" value="HDAC_I/II"/>
</dbReference>
<dbReference type="InterPro" id="IPR023801">
    <property type="entry name" value="His_deacetylse_dom"/>
</dbReference>
<evidence type="ECO:0000256" key="3">
    <source>
        <dbReference type="ARBA" id="ARBA00022491"/>
    </source>
</evidence>